<organism evidence="1 2">
    <name type="scientific">Aspergillus brunneoviolaceus CBS 621.78</name>
    <dbReference type="NCBI Taxonomy" id="1450534"/>
    <lineage>
        <taxon>Eukaryota</taxon>
        <taxon>Fungi</taxon>
        <taxon>Dikarya</taxon>
        <taxon>Ascomycota</taxon>
        <taxon>Pezizomycotina</taxon>
        <taxon>Eurotiomycetes</taxon>
        <taxon>Eurotiomycetidae</taxon>
        <taxon>Eurotiales</taxon>
        <taxon>Aspergillaceae</taxon>
        <taxon>Aspergillus</taxon>
        <taxon>Aspergillus subgen. Circumdati</taxon>
    </lineage>
</organism>
<reference evidence="1" key="1">
    <citation type="submission" date="2018-02" db="EMBL/GenBank/DDBJ databases">
        <title>The genomes of Aspergillus section Nigri reveals drivers in fungal speciation.</title>
        <authorList>
            <consortium name="DOE Joint Genome Institute"/>
            <person name="Vesth T.C."/>
            <person name="Nybo J."/>
            <person name="Theobald S."/>
            <person name="Brandl J."/>
            <person name="Frisvad J.C."/>
            <person name="Nielsen K.F."/>
            <person name="Lyhne E.K."/>
            <person name="Kogle M.E."/>
            <person name="Kuo A."/>
            <person name="Riley R."/>
            <person name="Clum A."/>
            <person name="Nolan M."/>
            <person name="Lipzen A."/>
            <person name="Salamov A."/>
            <person name="Henrissat B."/>
            <person name="Wiebenga A."/>
            <person name="De vries R.P."/>
            <person name="Grigoriev I.V."/>
            <person name="Mortensen U.H."/>
            <person name="Andersen M.R."/>
            <person name="Baker S.E."/>
        </authorList>
    </citation>
    <scope>NUCLEOTIDE SEQUENCE</scope>
    <source>
        <strain evidence="1">CBS 621.78</strain>
    </source>
</reference>
<protein>
    <submittedName>
        <fullName evidence="1">NAD(P)-binding protein</fullName>
    </submittedName>
</protein>
<dbReference type="Proteomes" id="UP000249057">
    <property type="component" value="Unassembled WGS sequence"/>
</dbReference>
<evidence type="ECO:0000313" key="2">
    <source>
        <dbReference type="Proteomes" id="UP000249057"/>
    </source>
</evidence>
<dbReference type="EMBL" id="KZ825359">
    <property type="protein sequence ID" value="RAH43797.1"/>
    <property type="molecule type" value="Genomic_DNA"/>
</dbReference>
<gene>
    <name evidence="1" type="ORF">BO95DRAFT_500971</name>
</gene>
<proteinExistence type="predicted"/>
<accession>A0ACD1G3F7</accession>
<evidence type="ECO:0000313" key="1">
    <source>
        <dbReference type="EMBL" id="RAH43797.1"/>
    </source>
</evidence>
<name>A0ACD1G3F7_9EURO</name>
<keyword evidence="2" id="KW-1185">Reference proteome</keyword>
<sequence>MDPHSTSREKLLITGATGYIGFKTLLTALLRGYSVLALIRRDSDISDLQSKSAAITESTRSGQLKFAVVLDFLAEDAVYNVLRGSGTTVIVHLASPLALQTEDYEEDIIRPAVSMVTVFLDAARRVESVKRVVVTSSCVTLIPFEWNFNPDSERLYTATDLNPTLNITPASPMEAYWISKALARKASRDFIETHRPSFDYVNLLPGVVIGPDHRLTPSPTNRNVKSDDVLHGTRRSVLAPVLTDDLSSSFPYVGVPVHVSDVARAHIDAVDRRRIPGNREFIFVSDADAVEGVDWEEGVREVVRKYYGKELEEGLFPMEGRLGAIRWRVETEETEKVFGWRFVGFQETIKALVAQWIGLKRLERPVEAGCE</sequence>